<dbReference type="InterPro" id="IPR006710">
    <property type="entry name" value="Glyco_hydro_43"/>
</dbReference>
<evidence type="ECO:0000313" key="8">
    <source>
        <dbReference type="Proteomes" id="UP001595755"/>
    </source>
</evidence>
<evidence type="ECO:0000256" key="4">
    <source>
        <dbReference type="ARBA" id="ARBA00023277"/>
    </source>
</evidence>
<evidence type="ECO:0000256" key="1">
    <source>
        <dbReference type="ARBA" id="ARBA00009865"/>
    </source>
</evidence>
<protein>
    <submittedName>
        <fullName evidence="7">Family 43 glycosylhydrolase</fullName>
    </submittedName>
</protein>
<reference evidence="8" key="1">
    <citation type="journal article" date="2019" name="Int. J. Syst. Evol. Microbiol.">
        <title>The Global Catalogue of Microorganisms (GCM) 10K type strain sequencing project: providing services to taxonomists for standard genome sequencing and annotation.</title>
        <authorList>
            <consortium name="The Broad Institute Genomics Platform"/>
            <consortium name="The Broad Institute Genome Sequencing Center for Infectious Disease"/>
            <person name="Wu L."/>
            <person name="Ma J."/>
        </authorList>
    </citation>
    <scope>NUCLEOTIDE SEQUENCE [LARGE SCALE GENOMIC DNA]</scope>
    <source>
        <strain evidence="8">CGMCC 4.1641</strain>
    </source>
</reference>
<evidence type="ECO:0000313" key="7">
    <source>
        <dbReference type="EMBL" id="MFC4302159.1"/>
    </source>
</evidence>
<dbReference type="Gene3D" id="2.60.120.260">
    <property type="entry name" value="Galactose-binding domain-like"/>
    <property type="match status" value="1"/>
</dbReference>
<gene>
    <name evidence="7" type="ORF">ACFO1S_01745</name>
</gene>
<keyword evidence="8" id="KW-1185">Reference proteome</keyword>
<dbReference type="Gene3D" id="2.115.10.20">
    <property type="entry name" value="Glycosyl hydrolase domain, family 43"/>
    <property type="match status" value="1"/>
</dbReference>
<dbReference type="PANTHER" id="PTHR43772:SF2">
    <property type="entry name" value="PUTATIVE (AFU_ORTHOLOGUE AFUA_2G04480)-RELATED"/>
    <property type="match status" value="1"/>
</dbReference>
<keyword evidence="3 6" id="KW-0378">Hydrolase</keyword>
<comment type="similarity">
    <text evidence="1 6">Belongs to the glycosyl hydrolase 43 family.</text>
</comment>
<accession>A0ABV8S6T6</accession>
<dbReference type="SUPFAM" id="SSF75005">
    <property type="entry name" value="Arabinanase/levansucrase/invertase"/>
    <property type="match status" value="1"/>
</dbReference>
<dbReference type="RefSeq" id="WP_204600954.1">
    <property type="nucleotide sequence ID" value="NZ_JBHSED010000003.1"/>
</dbReference>
<dbReference type="Proteomes" id="UP001595755">
    <property type="component" value="Unassembled WGS sequence"/>
</dbReference>
<keyword evidence="4" id="KW-0119">Carbohydrate metabolism</keyword>
<dbReference type="EMBL" id="JBHSED010000003">
    <property type="protein sequence ID" value="MFC4302159.1"/>
    <property type="molecule type" value="Genomic_DNA"/>
</dbReference>
<keyword evidence="2" id="KW-0858">Xylan degradation</keyword>
<dbReference type="InterPro" id="IPR023296">
    <property type="entry name" value="Glyco_hydro_beta-prop_sf"/>
</dbReference>
<dbReference type="CDD" id="cd18620">
    <property type="entry name" value="GH43_XylA-like"/>
    <property type="match status" value="1"/>
</dbReference>
<dbReference type="InterPro" id="IPR052176">
    <property type="entry name" value="Glycosyl_Hydrlase_43_Enz"/>
</dbReference>
<keyword evidence="5 6" id="KW-0326">Glycosidase</keyword>
<organism evidence="7 8">
    <name type="scientific">Cohnella boryungensis</name>
    <dbReference type="NCBI Taxonomy" id="768479"/>
    <lineage>
        <taxon>Bacteria</taxon>
        <taxon>Bacillati</taxon>
        <taxon>Bacillota</taxon>
        <taxon>Bacilli</taxon>
        <taxon>Bacillales</taxon>
        <taxon>Paenibacillaceae</taxon>
        <taxon>Cohnella</taxon>
    </lineage>
</organism>
<evidence type="ECO:0000256" key="2">
    <source>
        <dbReference type="ARBA" id="ARBA00022651"/>
    </source>
</evidence>
<evidence type="ECO:0000256" key="6">
    <source>
        <dbReference type="RuleBase" id="RU361187"/>
    </source>
</evidence>
<dbReference type="Pfam" id="PF04616">
    <property type="entry name" value="Glyco_hydro_43"/>
    <property type="match status" value="1"/>
</dbReference>
<dbReference type="PANTHER" id="PTHR43772">
    <property type="entry name" value="ENDO-1,4-BETA-XYLANASE"/>
    <property type="match status" value="1"/>
</dbReference>
<keyword evidence="2" id="KW-0624">Polysaccharide degradation</keyword>
<sequence>MKKQGLNPYLPSWEYIPDGEPYVFGDRVYVYGSHDRFNGHAYCLNDYVCWSAPVEDLADWRYEGVIYKKTQDPLNPDGRMCLYAPDVTVGSDGRYYLYYVLDKVPIVSVAVCNTPAGRYEFYGYVKYADGTRLGEREGDEPQFDPGVLTEGDTTYLYTGFCAVGDLSRSGARVTVLASDMLTVTEGPTVVAPSEPYSQGSGFEGHEFFEAPSIRKKGDTYYFIYSSIVMHELCYATSKYPTKDFVYQGVIVSNSDLHIDSYKPAAKPMFYSSNNHGSIVEIRGEWHIFYHRHTNGTNFSRQGCSERIEFREDGTIPQVEMTSCGPNSGPLAGRGEYPAYLACNLFCRDEAIYTGAPGEWMDSRFPKITQDGRDGDEEIGYIANMRDSATAGFKYFHCEGITKVKIKVRGYCRGAFEIKTAWDGPAYGRIPVDFTNIWTEYAADLVIPDGIQALYFTYTGEGGASLASFALSVSWQLND</sequence>
<name>A0ABV8S6T6_9BACL</name>
<proteinExistence type="inferred from homology"/>
<evidence type="ECO:0000256" key="3">
    <source>
        <dbReference type="ARBA" id="ARBA00022801"/>
    </source>
</evidence>
<comment type="caution">
    <text evidence="7">The sequence shown here is derived from an EMBL/GenBank/DDBJ whole genome shotgun (WGS) entry which is preliminary data.</text>
</comment>
<dbReference type="CDD" id="cd04084">
    <property type="entry name" value="CBM6_xylanase-like"/>
    <property type="match status" value="1"/>
</dbReference>
<evidence type="ECO:0000256" key="5">
    <source>
        <dbReference type="ARBA" id="ARBA00023295"/>
    </source>
</evidence>